<evidence type="ECO:0000313" key="3">
    <source>
        <dbReference type="Proteomes" id="UP000764045"/>
    </source>
</evidence>
<keyword evidence="1" id="KW-0378">Hydrolase</keyword>
<dbReference type="GO" id="GO:0009446">
    <property type="term" value="P:putrescine biosynthetic process"/>
    <property type="evidence" value="ECO:0007669"/>
    <property type="project" value="InterPro"/>
</dbReference>
<dbReference type="AlphaFoldDB" id="A0A938WQP9"/>
<evidence type="ECO:0000256" key="1">
    <source>
        <dbReference type="ARBA" id="ARBA00022801"/>
    </source>
</evidence>
<dbReference type="Gene3D" id="3.75.10.10">
    <property type="entry name" value="L-arginine/glycine Amidinotransferase, Chain A"/>
    <property type="match status" value="1"/>
</dbReference>
<proteinExistence type="predicted"/>
<dbReference type="GO" id="GO:0047632">
    <property type="term" value="F:agmatine deiminase activity"/>
    <property type="evidence" value="ECO:0007669"/>
    <property type="project" value="TreeGrafter"/>
</dbReference>
<keyword evidence="3" id="KW-1185">Reference proteome</keyword>
<dbReference type="EMBL" id="JACJJL010000036">
    <property type="protein sequence ID" value="MBM6662960.1"/>
    <property type="molecule type" value="Genomic_DNA"/>
</dbReference>
<dbReference type="InterPro" id="IPR007466">
    <property type="entry name" value="Peptidyl-Arg-deiminase_porph"/>
</dbReference>
<dbReference type="Proteomes" id="UP000764045">
    <property type="component" value="Unassembled WGS sequence"/>
</dbReference>
<comment type="caution">
    <text evidence="2">The sequence shown here is derived from an EMBL/GenBank/DDBJ whole genome shotgun (WGS) entry which is preliminary data.</text>
</comment>
<dbReference type="Pfam" id="PF04371">
    <property type="entry name" value="PAD_porph"/>
    <property type="match status" value="1"/>
</dbReference>
<gene>
    <name evidence="2" type="ORF">H6B30_14625</name>
</gene>
<dbReference type="GO" id="GO:0004668">
    <property type="term" value="F:protein-arginine deiminase activity"/>
    <property type="evidence" value="ECO:0007669"/>
    <property type="project" value="InterPro"/>
</dbReference>
<accession>A0A938WQP9</accession>
<protein>
    <submittedName>
        <fullName evidence="2">Agmatine deiminase family protein</fullName>
    </submittedName>
</protein>
<sequence length="358" mass="40297">MDPISNEHHRWRLPAEWETQEFVQLTWPHEDTDWQPILPQITATYVQMAVEIARRERLVIVSPRPEEAIEAIGMVAEKTILDNITTFACPTDDTWARDHAFISLTDGSRRRLLDFRFNGWGDKFEAEKDNAINRRLYEAGMVEGEYADHNGFVLEGGSIESDGRGTVFTTTGCLLAPNRNQPMTQQEIDSYLRKTLCADRIIWINNGNLTGDDTDGHIDTLVRIAPNDTLLYVGCDDPTDEQYGELHAMEQQLRSLATTDGHPYRLLKLPMPRPIYHDGERLPATYANFLAINGAILYPTYAQDDLDDEAASIMREAFPGLEVVGIDCRSVIMQHGSLHCCTMQYPSAGHGDDAAGTL</sequence>
<organism evidence="2 3">
    <name type="scientific">Marseilla massiliensis</name>
    <dbReference type="NCBI Taxonomy" id="1841864"/>
    <lineage>
        <taxon>Bacteria</taxon>
        <taxon>Pseudomonadati</taxon>
        <taxon>Bacteroidota</taxon>
        <taxon>Bacteroidia</taxon>
        <taxon>Bacteroidales</taxon>
        <taxon>Prevotellaceae</taxon>
        <taxon>Marseilla</taxon>
    </lineage>
</organism>
<dbReference type="PANTHER" id="PTHR31377:SF0">
    <property type="entry name" value="AGMATINE DEIMINASE-RELATED"/>
    <property type="match status" value="1"/>
</dbReference>
<dbReference type="SUPFAM" id="SSF55909">
    <property type="entry name" value="Pentein"/>
    <property type="match status" value="1"/>
</dbReference>
<name>A0A938WQP9_9BACT</name>
<dbReference type="RefSeq" id="WP_205111886.1">
    <property type="nucleotide sequence ID" value="NZ_CAWUJD010000001.1"/>
</dbReference>
<reference evidence="2 3" key="1">
    <citation type="journal article" date="2021" name="Sci. Rep.">
        <title>The distribution of antibiotic resistance genes in chicken gut microbiota commensals.</title>
        <authorList>
            <person name="Juricova H."/>
            <person name="Matiasovicova J."/>
            <person name="Kubasova T."/>
            <person name="Cejkova D."/>
            <person name="Rychlik I."/>
        </authorList>
    </citation>
    <scope>NUCLEOTIDE SEQUENCE [LARGE SCALE GENOMIC DNA]</scope>
    <source>
        <strain evidence="2 3">An819</strain>
    </source>
</reference>
<dbReference type="PANTHER" id="PTHR31377">
    <property type="entry name" value="AGMATINE DEIMINASE-RELATED"/>
    <property type="match status" value="1"/>
</dbReference>
<evidence type="ECO:0000313" key="2">
    <source>
        <dbReference type="EMBL" id="MBM6662960.1"/>
    </source>
</evidence>